<dbReference type="GO" id="GO:0016740">
    <property type="term" value="F:transferase activity"/>
    <property type="evidence" value="ECO:0007669"/>
    <property type="project" value="UniProtKB-KW"/>
</dbReference>
<dbReference type="Pfam" id="PF13639">
    <property type="entry name" value="zf-RING_2"/>
    <property type="match status" value="1"/>
</dbReference>
<dbReference type="Gene3D" id="3.30.40.10">
    <property type="entry name" value="Zinc/RING finger domain, C3HC4 (zinc finger)"/>
    <property type="match status" value="1"/>
</dbReference>
<keyword evidence="16" id="KW-1185">Reference proteome</keyword>
<dbReference type="InterPro" id="IPR001841">
    <property type="entry name" value="Znf_RING"/>
</dbReference>
<keyword evidence="3" id="KW-0808">Transferase</keyword>
<dbReference type="GO" id="GO:0008270">
    <property type="term" value="F:zinc ion binding"/>
    <property type="evidence" value="ECO:0007669"/>
    <property type="project" value="UniProtKB-KW"/>
</dbReference>
<dbReference type="eggNOG" id="KOG0800">
    <property type="taxonomic scope" value="Eukaryota"/>
</dbReference>
<evidence type="ECO:0000256" key="10">
    <source>
        <dbReference type="ARBA" id="ARBA00023136"/>
    </source>
</evidence>
<protein>
    <recommendedName>
        <fullName evidence="14">RING-type domain-containing protein</fullName>
    </recommendedName>
</protein>
<keyword evidence="5" id="KW-0479">Metal-binding</keyword>
<dbReference type="PROSITE" id="PS50089">
    <property type="entry name" value="ZF_RING_2"/>
    <property type="match status" value="1"/>
</dbReference>
<evidence type="ECO:0000256" key="11">
    <source>
        <dbReference type="ARBA" id="ARBA00024209"/>
    </source>
</evidence>
<evidence type="ECO:0000313" key="15">
    <source>
        <dbReference type="EMBL" id="ERN05907.1"/>
    </source>
</evidence>
<evidence type="ECO:0000256" key="5">
    <source>
        <dbReference type="ARBA" id="ARBA00022723"/>
    </source>
</evidence>
<feature type="transmembrane region" description="Helical" evidence="13">
    <location>
        <begin position="6"/>
        <end position="39"/>
    </location>
</feature>
<evidence type="ECO:0000256" key="3">
    <source>
        <dbReference type="ARBA" id="ARBA00022679"/>
    </source>
</evidence>
<evidence type="ECO:0000256" key="13">
    <source>
        <dbReference type="SAM" id="Phobius"/>
    </source>
</evidence>
<dbReference type="EMBL" id="KI393980">
    <property type="protein sequence ID" value="ERN05907.1"/>
    <property type="molecule type" value="Genomic_DNA"/>
</dbReference>
<dbReference type="AlphaFoldDB" id="W1P7Q1"/>
<evidence type="ECO:0000256" key="9">
    <source>
        <dbReference type="ARBA" id="ARBA00022989"/>
    </source>
</evidence>
<keyword evidence="4 13" id="KW-0812">Transmembrane</keyword>
<sequence>MNNNRVLPFVAQIMVMAIVISVILLFVGIGVLVLIHVCIVGRALRSGMIIARSNVNSGNSSGISREDLQRLPCFDYKTGDKEKGPIDCAVCLDGFQGGDKCRLLPICKHSFHAQCVDSWLLKAPICPICRTSVCLSKVAEGLMAPLVLHMWGFRVAQLLKWLLGLDSMH</sequence>
<evidence type="ECO:0000256" key="1">
    <source>
        <dbReference type="ARBA" id="ARBA00004167"/>
    </source>
</evidence>
<keyword evidence="9 13" id="KW-1133">Transmembrane helix</keyword>
<evidence type="ECO:0000259" key="14">
    <source>
        <dbReference type="PROSITE" id="PS50089"/>
    </source>
</evidence>
<accession>W1P7Q1</accession>
<dbReference type="PANTHER" id="PTHR45768">
    <property type="entry name" value="E3 UBIQUITIN-PROTEIN LIGASE RNF13-LIKE"/>
    <property type="match status" value="1"/>
</dbReference>
<keyword evidence="8" id="KW-0862">Zinc</keyword>
<dbReference type="SMART" id="SM00184">
    <property type="entry name" value="RING"/>
    <property type="match status" value="1"/>
</dbReference>
<evidence type="ECO:0000256" key="2">
    <source>
        <dbReference type="ARBA" id="ARBA00004906"/>
    </source>
</evidence>
<dbReference type="InterPro" id="IPR013083">
    <property type="entry name" value="Znf_RING/FYVE/PHD"/>
</dbReference>
<dbReference type="PANTHER" id="PTHR45768:SF61">
    <property type="entry name" value="RING-H2 FINGER PROTEIN ATL18"/>
    <property type="match status" value="1"/>
</dbReference>
<dbReference type="HOGENOM" id="CLU_013137_15_5_1"/>
<evidence type="ECO:0000313" key="16">
    <source>
        <dbReference type="Proteomes" id="UP000017836"/>
    </source>
</evidence>
<dbReference type="SUPFAM" id="SSF57850">
    <property type="entry name" value="RING/U-box"/>
    <property type="match status" value="1"/>
</dbReference>
<dbReference type="Proteomes" id="UP000017836">
    <property type="component" value="Unassembled WGS sequence"/>
</dbReference>
<keyword evidence="6 12" id="KW-0863">Zinc-finger</keyword>
<reference evidence="16" key="1">
    <citation type="journal article" date="2013" name="Science">
        <title>The Amborella genome and the evolution of flowering plants.</title>
        <authorList>
            <consortium name="Amborella Genome Project"/>
        </authorList>
    </citation>
    <scope>NUCLEOTIDE SEQUENCE [LARGE SCALE GENOMIC DNA]</scope>
</reference>
<proteinExistence type="inferred from homology"/>
<dbReference type="Gramene" id="ERN05907">
    <property type="protein sequence ID" value="ERN05907"/>
    <property type="gene ID" value="AMTR_s00006p00267830"/>
</dbReference>
<dbReference type="OMA" id="YVANWDK"/>
<evidence type="ECO:0000256" key="12">
    <source>
        <dbReference type="PROSITE-ProRule" id="PRU00175"/>
    </source>
</evidence>
<evidence type="ECO:0000256" key="6">
    <source>
        <dbReference type="ARBA" id="ARBA00022771"/>
    </source>
</evidence>
<comment type="subcellular location">
    <subcellularLocation>
        <location evidence="1">Membrane</location>
        <topology evidence="1">Single-pass membrane protein</topology>
    </subcellularLocation>
</comment>
<evidence type="ECO:0000256" key="7">
    <source>
        <dbReference type="ARBA" id="ARBA00022786"/>
    </source>
</evidence>
<evidence type="ECO:0000256" key="4">
    <source>
        <dbReference type="ARBA" id="ARBA00022692"/>
    </source>
</evidence>
<feature type="domain" description="RING-type" evidence="14">
    <location>
        <begin position="88"/>
        <end position="130"/>
    </location>
</feature>
<gene>
    <name evidence="15" type="ORF">AMTR_s00006p00267830</name>
</gene>
<keyword evidence="10 13" id="KW-0472">Membrane</keyword>
<evidence type="ECO:0000256" key="8">
    <source>
        <dbReference type="ARBA" id="ARBA00022833"/>
    </source>
</evidence>
<keyword evidence="7" id="KW-0833">Ubl conjugation pathway</keyword>
<dbReference type="GO" id="GO:0016020">
    <property type="term" value="C:membrane"/>
    <property type="evidence" value="ECO:0007669"/>
    <property type="project" value="UniProtKB-SubCell"/>
</dbReference>
<comment type="pathway">
    <text evidence="2">Protein modification; protein ubiquitination.</text>
</comment>
<organism evidence="15 16">
    <name type="scientific">Amborella trichopoda</name>
    <dbReference type="NCBI Taxonomy" id="13333"/>
    <lineage>
        <taxon>Eukaryota</taxon>
        <taxon>Viridiplantae</taxon>
        <taxon>Streptophyta</taxon>
        <taxon>Embryophyta</taxon>
        <taxon>Tracheophyta</taxon>
        <taxon>Spermatophyta</taxon>
        <taxon>Magnoliopsida</taxon>
        <taxon>Amborellales</taxon>
        <taxon>Amborellaceae</taxon>
        <taxon>Amborella</taxon>
    </lineage>
</organism>
<name>W1P7Q1_AMBTC</name>
<comment type="similarity">
    <text evidence="11">Belongs to the RING-type zinc finger family. ATL subfamily.</text>
</comment>